<sequence length="585" mass="60537">MPGLREAFARNGEASLRSRRSRSGPTFAELYTPKLVTVLREGYGFADFRADAIAGLTVAIVALPLSMAIAIASGVGPERGIFTAIVGGFLVSALGGSRFQIGGPAGAFIVLVAAIVERHGYDGLVLATLVAGLILIAAGFLRLGTYIKYIPFPVTVGFTAGIAVIIFASQLKELLGLDLGSEPAAFVPKLEALWNARATINPEAVAVGAVALAVILGLRKWRPAWPGFLIAVVAAALMASGLDLDVGTIASRFGDLPRNLPEPSLPPFSLAKLQAVLPDAITIALLGAIESLLSAVVADGMSGRRHRSNCELVAQGVANVGSTMFGGIPVTGAIARTATNVRAGAKGPVSGMLHAAYLLLFMLVAAPLAGYIPLAALGAVLAIVAWNMAEREDFVVLLGASAGDRLVLLTTFLLTIFVDLATGIAVGVVLGAFVFLHRMAESVEVAGETQLIAEDRADDYAGRTSYDPAASADRDIVVYRISGAFFFGAVSAVSGVLERIGEMPRVLVLDFSEVPIVDSTAAKALQRFAGKLTKSGSMVFLAGASPGVRRVLIQAGLAKPLVRYAKSAEQAVSLAKPKIGPETGA</sequence>
<feature type="domain" description="STAS" evidence="6">
    <location>
        <begin position="466"/>
        <end position="575"/>
    </location>
</feature>
<evidence type="ECO:0000256" key="5">
    <source>
        <dbReference type="SAM" id="Phobius"/>
    </source>
</evidence>
<proteinExistence type="predicted"/>
<evidence type="ECO:0000256" key="1">
    <source>
        <dbReference type="ARBA" id="ARBA00004141"/>
    </source>
</evidence>
<evidence type="ECO:0000256" key="2">
    <source>
        <dbReference type="ARBA" id="ARBA00022692"/>
    </source>
</evidence>
<dbReference type="Gene3D" id="3.30.750.24">
    <property type="entry name" value="STAS domain"/>
    <property type="match status" value="1"/>
</dbReference>
<evidence type="ECO:0000256" key="4">
    <source>
        <dbReference type="ARBA" id="ARBA00023136"/>
    </source>
</evidence>
<name>A0A1E3W834_9HYPH</name>
<evidence type="ECO:0000313" key="8">
    <source>
        <dbReference type="Proteomes" id="UP000095042"/>
    </source>
</evidence>
<evidence type="ECO:0000259" key="6">
    <source>
        <dbReference type="PROSITE" id="PS50801"/>
    </source>
</evidence>
<feature type="transmembrane region" description="Helical" evidence="5">
    <location>
        <begin position="52"/>
        <end position="73"/>
    </location>
</feature>
<dbReference type="InterPro" id="IPR011547">
    <property type="entry name" value="SLC26A/SulP_dom"/>
</dbReference>
<keyword evidence="3 5" id="KW-1133">Transmembrane helix</keyword>
<dbReference type="GO" id="GO:0055085">
    <property type="term" value="P:transmembrane transport"/>
    <property type="evidence" value="ECO:0007669"/>
    <property type="project" value="InterPro"/>
</dbReference>
<evidence type="ECO:0000313" key="7">
    <source>
        <dbReference type="EMBL" id="ODS01936.1"/>
    </source>
</evidence>
<accession>A0A1E3W834</accession>
<feature type="transmembrane region" description="Helical" evidence="5">
    <location>
        <begin position="225"/>
        <end position="242"/>
    </location>
</feature>
<keyword evidence="2 5" id="KW-0812">Transmembrane</keyword>
<dbReference type="PROSITE" id="PS50801">
    <property type="entry name" value="STAS"/>
    <property type="match status" value="1"/>
</dbReference>
<comment type="caution">
    <text evidence="7">The sequence shown here is derived from an EMBL/GenBank/DDBJ whole genome shotgun (WGS) entry which is preliminary data.</text>
</comment>
<dbReference type="OrthoDB" id="9769739at2"/>
<keyword evidence="4 5" id="KW-0472">Membrane</keyword>
<comment type="subcellular location">
    <subcellularLocation>
        <location evidence="1">Membrane</location>
        <topology evidence="1">Multi-pass membrane protein</topology>
    </subcellularLocation>
</comment>
<organism evidence="7 8">
    <name type="scientific">Methyloceanibacter marginalis</name>
    <dbReference type="NCBI Taxonomy" id="1774971"/>
    <lineage>
        <taxon>Bacteria</taxon>
        <taxon>Pseudomonadati</taxon>
        <taxon>Pseudomonadota</taxon>
        <taxon>Alphaproteobacteria</taxon>
        <taxon>Hyphomicrobiales</taxon>
        <taxon>Hyphomicrobiaceae</taxon>
        <taxon>Methyloceanibacter</taxon>
    </lineage>
</organism>
<dbReference type="InterPro" id="IPR036513">
    <property type="entry name" value="STAS_dom_sf"/>
</dbReference>
<dbReference type="PANTHER" id="PTHR11814">
    <property type="entry name" value="SULFATE TRANSPORTER"/>
    <property type="match status" value="1"/>
</dbReference>
<dbReference type="AlphaFoldDB" id="A0A1E3W834"/>
<feature type="transmembrane region" description="Helical" evidence="5">
    <location>
        <begin position="275"/>
        <end position="298"/>
    </location>
</feature>
<dbReference type="CDD" id="cd07042">
    <property type="entry name" value="STAS_SulP_like_sulfate_transporter"/>
    <property type="match status" value="1"/>
</dbReference>
<dbReference type="EMBL" id="LPWD01000422">
    <property type="protein sequence ID" value="ODS01936.1"/>
    <property type="molecule type" value="Genomic_DNA"/>
</dbReference>
<evidence type="ECO:0000256" key="3">
    <source>
        <dbReference type="ARBA" id="ARBA00022989"/>
    </source>
</evidence>
<keyword evidence="8" id="KW-1185">Reference proteome</keyword>
<reference evidence="7 8" key="1">
    <citation type="journal article" date="2016" name="Environ. Microbiol.">
        <title>New Methyloceanibacter diversity from North Sea sediments includes methanotroph containing solely the soluble methane monooxygenase.</title>
        <authorList>
            <person name="Vekeman B."/>
            <person name="Kerckhof F.M."/>
            <person name="Cremers G."/>
            <person name="de Vos P."/>
            <person name="Vandamme P."/>
            <person name="Boon N."/>
            <person name="Op den Camp H.J."/>
            <person name="Heylen K."/>
        </authorList>
    </citation>
    <scope>NUCLEOTIDE SEQUENCE [LARGE SCALE GENOMIC DNA]</scope>
    <source>
        <strain evidence="7 8">R-67177</strain>
    </source>
</reference>
<feature type="transmembrane region" description="Helical" evidence="5">
    <location>
        <begin position="121"/>
        <end position="143"/>
    </location>
</feature>
<dbReference type="RefSeq" id="WP_069624792.1">
    <property type="nucleotide sequence ID" value="NZ_LPWD01000422.1"/>
</dbReference>
<dbReference type="Pfam" id="PF00916">
    <property type="entry name" value="Sulfate_transp"/>
    <property type="match status" value="1"/>
</dbReference>
<dbReference type="Proteomes" id="UP000095042">
    <property type="component" value="Unassembled WGS sequence"/>
</dbReference>
<dbReference type="GO" id="GO:0016020">
    <property type="term" value="C:membrane"/>
    <property type="evidence" value="ECO:0007669"/>
    <property type="project" value="UniProtKB-SubCell"/>
</dbReference>
<dbReference type="Pfam" id="PF01740">
    <property type="entry name" value="STAS"/>
    <property type="match status" value="1"/>
</dbReference>
<dbReference type="InterPro" id="IPR001902">
    <property type="entry name" value="SLC26A/SulP_fam"/>
</dbReference>
<protein>
    <submittedName>
        <fullName evidence="7">SulP family sulfate transporter</fullName>
    </submittedName>
</protein>
<feature type="transmembrane region" description="Helical" evidence="5">
    <location>
        <begin position="356"/>
        <end position="386"/>
    </location>
</feature>
<feature type="transmembrane region" description="Helical" evidence="5">
    <location>
        <begin position="200"/>
        <end position="218"/>
    </location>
</feature>
<feature type="transmembrane region" description="Helical" evidence="5">
    <location>
        <begin position="80"/>
        <end position="101"/>
    </location>
</feature>
<dbReference type="SUPFAM" id="SSF52091">
    <property type="entry name" value="SpoIIaa-like"/>
    <property type="match status" value="1"/>
</dbReference>
<dbReference type="InterPro" id="IPR002645">
    <property type="entry name" value="STAS_dom"/>
</dbReference>
<feature type="transmembrane region" description="Helical" evidence="5">
    <location>
        <begin position="150"/>
        <end position="171"/>
    </location>
</feature>
<gene>
    <name evidence="7" type="ORF">AUC71_02810</name>
</gene>
<feature type="transmembrane region" description="Helical" evidence="5">
    <location>
        <begin position="406"/>
        <end position="436"/>
    </location>
</feature>